<protein>
    <submittedName>
        <fullName evidence="2">Uncharacterized protein</fullName>
    </submittedName>
</protein>
<comment type="caution">
    <text evidence="2">The sequence shown here is derived from an EMBL/GenBank/DDBJ whole genome shotgun (WGS) entry which is preliminary data.</text>
</comment>
<proteinExistence type="predicted"/>
<dbReference type="AlphaFoldDB" id="A0A7X0PL89"/>
<name>A0A7X0PL89_9BURK</name>
<evidence type="ECO:0000256" key="1">
    <source>
        <dbReference type="SAM" id="MobiDB-lite"/>
    </source>
</evidence>
<feature type="region of interest" description="Disordered" evidence="1">
    <location>
        <begin position="117"/>
        <end position="147"/>
    </location>
</feature>
<evidence type="ECO:0000313" key="3">
    <source>
        <dbReference type="Proteomes" id="UP000575083"/>
    </source>
</evidence>
<reference evidence="2 3" key="1">
    <citation type="submission" date="2020-08" db="EMBL/GenBank/DDBJ databases">
        <title>Functional genomics of gut bacteria from endangered species of beetles.</title>
        <authorList>
            <person name="Carlos-Shanley C."/>
        </authorList>
    </citation>
    <scope>NUCLEOTIDE SEQUENCE [LARGE SCALE GENOMIC DNA]</scope>
    <source>
        <strain evidence="2 3">S00198</strain>
    </source>
</reference>
<keyword evidence="3" id="KW-1185">Reference proteome</keyword>
<dbReference type="RefSeq" id="WP_184864943.1">
    <property type="nucleotide sequence ID" value="NZ_JACHLK010000021.1"/>
</dbReference>
<feature type="compositionally biased region" description="Basic and acidic residues" evidence="1">
    <location>
        <begin position="125"/>
        <end position="134"/>
    </location>
</feature>
<dbReference type="EMBL" id="JACHLK010000021">
    <property type="protein sequence ID" value="MBB6563674.1"/>
    <property type="molecule type" value="Genomic_DNA"/>
</dbReference>
<sequence length="147" mass="15657">MSAALLSTLRGNAEPVVCALLRSDGAGQPCPACQAAQTRAHSPLFRAHCHGCKVRALAQGPQFWRSLKEGAHTDAYQGELAAVFGAAGAREGHAVVLAEYRRLRALQDNAVRCGLVPRTPEAANDDGRNDRTDTHNTNQTDNNPCEG</sequence>
<dbReference type="Proteomes" id="UP000575083">
    <property type="component" value="Unassembled WGS sequence"/>
</dbReference>
<feature type="compositionally biased region" description="Low complexity" evidence="1">
    <location>
        <begin position="135"/>
        <end position="147"/>
    </location>
</feature>
<evidence type="ECO:0000313" key="2">
    <source>
        <dbReference type="EMBL" id="MBB6563674.1"/>
    </source>
</evidence>
<accession>A0A7X0PL89</accession>
<gene>
    <name evidence="2" type="ORF">HNP48_006398</name>
</gene>
<organism evidence="2 3">
    <name type="scientific">Acidovorax soli</name>
    <dbReference type="NCBI Taxonomy" id="592050"/>
    <lineage>
        <taxon>Bacteria</taxon>
        <taxon>Pseudomonadati</taxon>
        <taxon>Pseudomonadota</taxon>
        <taxon>Betaproteobacteria</taxon>
        <taxon>Burkholderiales</taxon>
        <taxon>Comamonadaceae</taxon>
        <taxon>Acidovorax</taxon>
    </lineage>
</organism>